<gene>
    <name evidence="2" type="ORF">POM88_016620</name>
</gene>
<dbReference type="Pfam" id="PF00646">
    <property type="entry name" value="F-box"/>
    <property type="match status" value="1"/>
</dbReference>
<proteinExistence type="predicted"/>
<reference evidence="2" key="1">
    <citation type="submission" date="2023-02" db="EMBL/GenBank/DDBJ databases">
        <title>Genome of toxic invasive species Heracleum sosnowskyi carries increased number of genes despite the absence of recent whole-genome duplications.</title>
        <authorList>
            <person name="Schelkunov M."/>
            <person name="Shtratnikova V."/>
            <person name="Makarenko M."/>
            <person name="Klepikova A."/>
            <person name="Omelchenko D."/>
            <person name="Novikova G."/>
            <person name="Obukhova E."/>
            <person name="Bogdanov V."/>
            <person name="Penin A."/>
            <person name="Logacheva M."/>
        </authorList>
    </citation>
    <scope>NUCLEOTIDE SEQUENCE</scope>
    <source>
        <strain evidence="2">Hsosn_3</strain>
        <tissue evidence="2">Leaf</tissue>
    </source>
</reference>
<dbReference type="EMBL" id="JAUIZM010000004">
    <property type="protein sequence ID" value="KAK1388442.1"/>
    <property type="molecule type" value="Genomic_DNA"/>
</dbReference>
<keyword evidence="3" id="KW-1185">Reference proteome</keyword>
<dbReference type="InterPro" id="IPR001810">
    <property type="entry name" value="F-box_dom"/>
</dbReference>
<dbReference type="AlphaFoldDB" id="A0AAD8MXK8"/>
<accession>A0AAD8MXK8</accession>
<reference evidence="2" key="2">
    <citation type="submission" date="2023-05" db="EMBL/GenBank/DDBJ databases">
        <authorList>
            <person name="Schelkunov M.I."/>
        </authorList>
    </citation>
    <scope>NUCLEOTIDE SEQUENCE</scope>
    <source>
        <strain evidence="2">Hsosn_3</strain>
        <tissue evidence="2">Leaf</tissue>
    </source>
</reference>
<dbReference type="PANTHER" id="PTHR31672">
    <property type="entry name" value="BNACNNG10540D PROTEIN"/>
    <property type="match status" value="1"/>
</dbReference>
<evidence type="ECO:0000313" key="3">
    <source>
        <dbReference type="Proteomes" id="UP001237642"/>
    </source>
</evidence>
<dbReference type="InterPro" id="IPR050796">
    <property type="entry name" value="SCF_F-box_component"/>
</dbReference>
<name>A0AAD8MXK8_9APIA</name>
<comment type="caution">
    <text evidence="2">The sequence shown here is derived from an EMBL/GenBank/DDBJ whole genome shotgun (WGS) entry which is preliminary data.</text>
</comment>
<organism evidence="2 3">
    <name type="scientific">Heracleum sosnowskyi</name>
    <dbReference type="NCBI Taxonomy" id="360622"/>
    <lineage>
        <taxon>Eukaryota</taxon>
        <taxon>Viridiplantae</taxon>
        <taxon>Streptophyta</taxon>
        <taxon>Embryophyta</taxon>
        <taxon>Tracheophyta</taxon>
        <taxon>Spermatophyta</taxon>
        <taxon>Magnoliopsida</taxon>
        <taxon>eudicotyledons</taxon>
        <taxon>Gunneridae</taxon>
        <taxon>Pentapetalae</taxon>
        <taxon>asterids</taxon>
        <taxon>campanulids</taxon>
        <taxon>Apiales</taxon>
        <taxon>Apiaceae</taxon>
        <taxon>Apioideae</taxon>
        <taxon>apioid superclade</taxon>
        <taxon>Tordylieae</taxon>
        <taxon>Tordyliinae</taxon>
        <taxon>Heracleum</taxon>
    </lineage>
</organism>
<protein>
    <submittedName>
        <fullName evidence="2">F-box domain-containing protein</fullName>
    </submittedName>
</protein>
<dbReference type="Proteomes" id="UP001237642">
    <property type="component" value="Unassembled WGS sequence"/>
</dbReference>
<feature type="domain" description="F-box" evidence="1">
    <location>
        <begin position="4"/>
        <end position="28"/>
    </location>
</feature>
<evidence type="ECO:0000259" key="1">
    <source>
        <dbReference type="Pfam" id="PF00646"/>
    </source>
</evidence>
<dbReference type="PANTHER" id="PTHR31672:SF13">
    <property type="entry name" value="F-BOX PROTEIN CPR30-LIKE"/>
    <property type="match status" value="1"/>
</dbReference>
<evidence type="ECO:0000313" key="2">
    <source>
        <dbReference type="EMBL" id="KAK1388442.1"/>
    </source>
</evidence>
<sequence length="401" mass="45593">MDIVVFEIFSHLPAKSIFKFRIVSKQCHENSSLVLLAFKQCKNLESKEDLCFIIQPKNCEKVSPTNLQLNFLCETSKPFCGFPPPSLEFLSTTGSILASSNGLLCCKNIGKAEYPIFLCNPVTKTWLPIIKPTSYFNIDQYQFSFVLACNVDHNREDDYILMYAGPRPDVWDTSINLCKIYSPRKKAWEESGEMVVGSRSIDFGSPAYLKNDGGTIYFMSDWNEYLTITKNRPFYWPYIVSYNIRNSISKFLKIPKPARKGVFKDHSSMFGVFKFKDPTTCRESICLIKLMKLVFSVWMLTDINSSTWKLIMKSRSKAMGLYEYLKPTISGFTVINGNLLLIATADQLYGYTLTGDLMKSSNVKRAVKIGWHGCGRDDVSFYSYSNTLRPCGDGAVPLPLK</sequence>